<keyword evidence="1" id="KW-0812">Transmembrane</keyword>
<accession>A0A2P2QYP4</accession>
<dbReference type="EMBL" id="GGEC01091609">
    <property type="protein sequence ID" value="MBX72093.1"/>
    <property type="molecule type" value="Transcribed_RNA"/>
</dbReference>
<sequence length="40" mass="4900">MQIKSADNRILQEQLQTKVKSVYFCLFIFLFYPIFSCWYS</sequence>
<dbReference type="AlphaFoldDB" id="A0A2P2QYP4"/>
<keyword evidence="1" id="KW-0472">Membrane</keyword>
<organism evidence="2">
    <name type="scientific">Rhizophora mucronata</name>
    <name type="common">Asiatic mangrove</name>
    <dbReference type="NCBI Taxonomy" id="61149"/>
    <lineage>
        <taxon>Eukaryota</taxon>
        <taxon>Viridiplantae</taxon>
        <taxon>Streptophyta</taxon>
        <taxon>Embryophyta</taxon>
        <taxon>Tracheophyta</taxon>
        <taxon>Spermatophyta</taxon>
        <taxon>Magnoliopsida</taxon>
        <taxon>eudicotyledons</taxon>
        <taxon>Gunneridae</taxon>
        <taxon>Pentapetalae</taxon>
        <taxon>rosids</taxon>
        <taxon>fabids</taxon>
        <taxon>Malpighiales</taxon>
        <taxon>Rhizophoraceae</taxon>
        <taxon>Rhizophora</taxon>
    </lineage>
</organism>
<name>A0A2P2QYP4_RHIMU</name>
<proteinExistence type="predicted"/>
<evidence type="ECO:0000313" key="2">
    <source>
        <dbReference type="EMBL" id="MBX72093.1"/>
    </source>
</evidence>
<evidence type="ECO:0000256" key="1">
    <source>
        <dbReference type="SAM" id="Phobius"/>
    </source>
</evidence>
<feature type="transmembrane region" description="Helical" evidence="1">
    <location>
        <begin position="21"/>
        <end position="39"/>
    </location>
</feature>
<protein>
    <submittedName>
        <fullName evidence="2">Uncharacterized protein</fullName>
    </submittedName>
</protein>
<keyword evidence="1" id="KW-1133">Transmembrane helix</keyword>
<reference evidence="2" key="1">
    <citation type="submission" date="2018-02" db="EMBL/GenBank/DDBJ databases">
        <title>Rhizophora mucronata_Transcriptome.</title>
        <authorList>
            <person name="Meera S.P."/>
            <person name="Sreeshan A."/>
            <person name="Augustine A."/>
        </authorList>
    </citation>
    <scope>NUCLEOTIDE SEQUENCE</scope>
    <source>
        <tissue evidence="2">Leaf</tissue>
    </source>
</reference>